<evidence type="ECO:0000256" key="2">
    <source>
        <dbReference type="ARBA" id="ARBA00009399"/>
    </source>
</evidence>
<evidence type="ECO:0000256" key="6">
    <source>
        <dbReference type="SAM" id="Phobius"/>
    </source>
</evidence>
<feature type="transmembrane region" description="Helical" evidence="6">
    <location>
        <begin position="104"/>
        <end position="123"/>
    </location>
</feature>
<dbReference type="GO" id="GO:0000271">
    <property type="term" value="P:polysaccharide biosynthetic process"/>
    <property type="evidence" value="ECO:0007669"/>
    <property type="project" value="InterPro"/>
</dbReference>
<evidence type="ECO:0000256" key="5">
    <source>
        <dbReference type="ARBA" id="ARBA00023136"/>
    </source>
</evidence>
<keyword evidence="3 6" id="KW-0812">Transmembrane</keyword>
<keyword evidence="4 6" id="KW-1133">Transmembrane helix</keyword>
<dbReference type="InterPro" id="IPR007267">
    <property type="entry name" value="GtrA_DPMS_TM"/>
</dbReference>
<keyword evidence="5 6" id="KW-0472">Membrane</keyword>
<comment type="caution">
    <text evidence="8">The sequence shown here is derived from an EMBL/GenBank/DDBJ whole genome shotgun (WGS) entry which is preliminary data.</text>
</comment>
<dbReference type="EMBL" id="JACIDJ010000004">
    <property type="protein sequence ID" value="MBB3899029.1"/>
    <property type="molecule type" value="Genomic_DNA"/>
</dbReference>
<sequence length="132" mass="14192">MPPILLQFFRFGVVGTLGFLLDYAVLSAAVALGTGPYWGRVISYVVAATGVYALNRAWTFRDRQGGGGIGRQWGLYLALNLVGFAVNYGTYAAITAWTELGARHLVLGVAAGSIAGMFVNFALNRQVVFRAR</sequence>
<proteinExistence type="inferred from homology"/>
<evidence type="ECO:0000256" key="3">
    <source>
        <dbReference type="ARBA" id="ARBA00022692"/>
    </source>
</evidence>
<dbReference type="GO" id="GO:0005886">
    <property type="term" value="C:plasma membrane"/>
    <property type="evidence" value="ECO:0007669"/>
    <property type="project" value="TreeGrafter"/>
</dbReference>
<comment type="subcellular location">
    <subcellularLocation>
        <location evidence="1">Membrane</location>
        <topology evidence="1">Multi-pass membrane protein</topology>
    </subcellularLocation>
</comment>
<organism evidence="8 9">
    <name type="scientific">Roseococcus suduntuyensis</name>
    <dbReference type="NCBI Taxonomy" id="455361"/>
    <lineage>
        <taxon>Bacteria</taxon>
        <taxon>Pseudomonadati</taxon>
        <taxon>Pseudomonadota</taxon>
        <taxon>Alphaproteobacteria</taxon>
        <taxon>Acetobacterales</taxon>
        <taxon>Roseomonadaceae</taxon>
        <taxon>Roseococcus</taxon>
    </lineage>
</organism>
<dbReference type="Proteomes" id="UP000553193">
    <property type="component" value="Unassembled WGS sequence"/>
</dbReference>
<dbReference type="InterPro" id="IPR051401">
    <property type="entry name" value="GtrA_CellWall_Glycosyl"/>
</dbReference>
<feature type="domain" description="GtrA/DPMS transmembrane" evidence="7">
    <location>
        <begin position="10"/>
        <end position="129"/>
    </location>
</feature>
<keyword evidence="9" id="KW-1185">Reference proteome</keyword>
<dbReference type="PANTHER" id="PTHR38459">
    <property type="entry name" value="PROPHAGE BACTOPRENOL-LINKED GLUCOSE TRANSLOCASE HOMOLOG"/>
    <property type="match status" value="1"/>
</dbReference>
<evidence type="ECO:0000259" key="7">
    <source>
        <dbReference type="Pfam" id="PF04138"/>
    </source>
</evidence>
<dbReference type="Pfam" id="PF04138">
    <property type="entry name" value="GtrA_DPMS_TM"/>
    <property type="match status" value="1"/>
</dbReference>
<dbReference type="PANTHER" id="PTHR38459:SF1">
    <property type="entry name" value="PROPHAGE BACTOPRENOL-LINKED GLUCOSE TRANSLOCASE HOMOLOG"/>
    <property type="match status" value="1"/>
</dbReference>
<protein>
    <submittedName>
        <fullName evidence="8">Putative flippase GtrA</fullName>
    </submittedName>
</protein>
<reference evidence="8 9" key="1">
    <citation type="submission" date="2020-08" db="EMBL/GenBank/DDBJ databases">
        <title>Genomic Encyclopedia of Type Strains, Phase IV (KMG-IV): sequencing the most valuable type-strain genomes for metagenomic binning, comparative biology and taxonomic classification.</title>
        <authorList>
            <person name="Goeker M."/>
        </authorList>
    </citation>
    <scope>NUCLEOTIDE SEQUENCE [LARGE SCALE GENOMIC DNA]</scope>
    <source>
        <strain evidence="8 9">DSM 19979</strain>
    </source>
</reference>
<dbReference type="RefSeq" id="WP_184384436.1">
    <property type="nucleotide sequence ID" value="NZ_JACIDJ010000004.1"/>
</dbReference>
<comment type="similarity">
    <text evidence="2">Belongs to the GtrA family.</text>
</comment>
<feature type="transmembrane region" description="Helical" evidence="6">
    <location>
        <begin position="75"/>
        <end position="98"/>
    </location>
</feature>
<feature type="transmembrane region" description="Helical" evidence="6">
    <location>
        <begin position="37"/>
        <end position="54"/>
    </location>
</feature>
<evidence type="ECO:0000313" key="8">
    <source>
        <dbReference type="EMBL" id="MBB3899029.1"/>
    </source>
</evidence>
<accession>A0A840ABU0</accession>
<gene>
    <name evidence="8" type="ORF">GGQ83_002477</name>
</gene>
<evidence type="ECO:0000256" key="4">
    <source>
        <dbReference type="ARBA" id="ARBA00022989"/>
    </source>
</evidence>
<evidence type="ECO:0000313" key="9">
    <source>
        <dbReference type="Proteomes" id="UP000553193"/>
    </source>
</evidence>
<dbReference type="AlphaFoldDB" id="A0A840ABU0"/>
<evidence type="ECO:0000256" key="1">
    <source>
        <dbReference type="ARBA" id="ARBA00004141"/>
    </source>
</evidence>
<name>A0A840ABU0_9PROT</name>